<evidence type="ECO:0000313" key="2">
    <source>
        <dbReference type="Proteomes" id="UP000248311"/>
    </source>
</evidence>
<proteinExistence type="predicted"/>
<dbReference type="Proteomes" id="UP000248311">
    <property type="component" value="Unassembled WGS sequence"/>
</dbReference>
<name>A0A318ST98_9RHOB</name>
<gene>
    <name evidence="1" type="ORF">DFP88_104145</name>
</gene>
<dbReference type="EMBL" id="QJTE01000004">
    <property type="protein sequence ID" value="PYE82389.1"/>
    <property type="molecule type" value="Genomic_DNA"/>
</dbReference>
<reference evidence="1 2" key="1">
    <citation type="submission" date="2018-06" db="EMBL/GenBank/DDBJ databases">
        <title>Genomic Encyclopedia of Type Strains, Phase III (KMG-III): the genomes of soil and plant-associated and newly described type strains.</title>
        <authorList>
            <person name="Whitman W."/>
        </authorList>
    </citation>
    <scope>NUCLEOTIDE SEQUENCE [LARGE SCALE GENOMIC DNA]</scope>
    <source>
        <strain evidence="1 2">CECT 9025</strain>
    </source>
</reference>
<sequence>MAKAAMDAEDAGFTETARAMQAVLSSFVVAEMTLPVVTPPHEPAPCASAVMEAA</sequence>
<dbReference type="AlphaFoldDB" id="A0A318ST98"/>
<protein>
    <submittedName>
        <fullName evidence="1">Uncharacterized protein</fullName>
    </submittedName>
</protein>
<comment type="caution">
    <text evidence="1">The sequence shown here is derived from an EMBL/GenBank/DDBJ whole genome shotgun (WGS) entry which is preliminary data.</text>
</comment>
<accession>A0A318ST98</accession>
<keyword evidence="2" id="KW-1185">Reference proteome</keyword>
<dbReference type="RefSeq" id="WP_181418640.1">
    <property type="nucleotide sequence ID" value="NZ_QJTE01000004.1"/>
</dbReference>
<organism evidence="1 2">
    <name type="scientific">Pseudoroseicyclus aestuarii</name>
    <dbReference type="NCBI Taxonomy" id="1795041"/>
    <lineage>
        <taxon>Bacteria</taxon>
        <taxon>Pseudomonadati</taxon>
        <taxon>Pseudomonadota</taxon>
        <taxon>Alphaproteobacteria</taxon>
        <taxon>Rhodobacterales</taxon>
        <taxon>Paracoccaceae</taxon>
        <taxon>Pseudoroseicyclus</taxon>
    </lineage>
</organism>
<evidence type="ECO:0000313" key="1">
    <source>
        <dbReference type="EMBL" id="PYE82389.1"/>
    </source>
</evidence>